<proteinExistence type="predicted"/>
<dbReference type="EMBL" id="CAADFK010000082">
    <property type="protein sequence ID" value="VFK15680.1"/>
    <property type="molecule type" value="Genomic_DNA"/>
</dbReference>
<reference evidence="1" key="1">
    <citation type="submission" date="2019-02" db="EMBL/GenBank/DDBJ databases">
        <authorList>
            <person name="Gruber-Vodicka R. H."/>
            <person name="Seah K. B. B."/>
        </authorList>
    </citation>
    <scope>NUCLEOTIDE SEQUENCE</scope>
    <source>
        <strain evidence="1">BECK_S313</strain>
    </source>
</reference>
<dbReference type="AlphaFoldDB" id="A0A450WF66"/>
<protein>
    <submittedName>
        <fullName evidence="1">Uncharacterized protein</fullName>
    </submittedName>
</protein>
<gene>
    <name evidence="1" type="ORF">BECKLPF1236B_GA0070989_10828</name>
</gene>
<sequence length="55" mass="6058">MALGPVSDIDGMTYPCRDDGIVEFGFDFQLGVKMPDSCIKGPSLANSFPAQLYRW</sequence>
<accession>A0A450WF66</accession>
<name>A0A450WF66_9GAMM</name>
<evidence type="ECO:0000313" key="1">
    <source>
        <dbReference type="EMBL" id="VFK15680.1"/>
    </source>
</evidence>
<organism evidence="1">
    <name type="scientific">Candidatus Kentrum sp. LPFa</name>
    <dbReference type="NCBI Taxonomy" id="2126335"/>
    <lineage>
        <taxon>Bacteria</taxon>
        <taxon>Pseudomonadati</taxon>
        <taxon>Pseudomonadota</taxon>
        <taxon>Gammaproteobacteria</taxon>
        <taxon>Candidatus Kentrum</taxon>
    </lineage>
</organism>